<protein>
    <recommendedName>
        <fullName evidence="3">phosphoserine phosphatase</fullName>
        <ecNumber evidence="3">3.1.3.3</ecNumber>
    </recommendedName>
</protein>
<dbReference type="Proteomes" id="UP000070038">
    <property type="component" value="Unassembled WGS sequence"/>
</dbReference>
<evidence type="ECO:0000256" key="8">
    <source>
        <dbReference type="ARBA" id="ARBA00023299"/>
    </source>
</evidence>
<name>A0A133VRV5_9EURY</name>
<evidence type="ECO:0000256" key="6">
    <source>
        <dbReference type="ARBA" id="ARBA00022801"/>
    </source>
</evidence>
<evidence type="ECO:0000256" key="3">
    <source>
        <dbReference type="ARBA" id="ARBA00012640"/>
    </source>
</evidence>
<dbReference type="GO" id="GO:0036424">
    <property type="term" value="F:L-phosphoserine phosphatase activity"/>
    <property type="evidence" value="ECO:0007669"/>
    <property type="project" value="TreeGrafter"/>
</dbReference>
<accession>A0A133VRV5</accession>
<dbReference type="SFLD" id="SFLDS00003">
    <property type="entry name" value="Haloacid_Dehalogenase"/>
    <property type="match status" value="1"/>
</dbReference>
<comment type="pathway">
    <text evidence="2">Amino-acid biosynthesis; L-serine biosynthesis; L-serine from 3-phospho-D-glycerate: step 3/3.</text>
</comment>
<evidence type="ECO:0000313" key="9">
    <source>
        <dbReference type="EMBL" id="KXB09161.1"/>
    </source>
</evidence>
<dbReference type="PANTHER" id="PTHR43344">
    <property type="entry name" value="PHOSPHOSERINE PHOSPHATASE"/>
    <property type="match status" value="1"/>
</dbReference>
<dbReference type="NCBIfam" id="TIGR01491">
    <property type="entry name" value="HAD-SF-IB-PSPlk"/>
    <property type="match status" value="1"/>
</dbReference>
<evidence type="ECO:0000256" key="5">
    <source>
        <dbReference type="ARBA" id="ARBA00022723"/>
    </source>
</evidence>
<dbReference type="GO" id="GO:0005737">
    <property type="term" value="C:cytoplasm"/>
    <property type="evidence" value="ECO:0007669"/>
    <property type="project" value="TreeGrafter"/>
</dbReference>
<dbReference type="PANTHER" id="PTHR43344:SF2">
    <property type="entry name" value="PHOSPHOSERINE PHOSPHATASE"/>
    <property type="match status" value="1"/>
</dbReference>
<keyword evidence="10" id="KW-1185">Reference proteome</keyword>
<evidence type="ECO:0000256" key="1">
    <source>
        <dbReference type="ARBA" id="ARBA00001946"/>
    </source>
</evidence>
<dbReference type="EMBL" id="LHYN01000013">
    <property type="protein sequence ID" value="KXB09161.1"/>
    <property type="molecule type" value="Genomic_DNA"/>
</dbReference>
<evidence type="ECO:0000313" key="10">
    <source>
        <dbReference type="Proteomes" id="UP000070038"/>
    </source>
</evidence>
<proteinExistence type="predicted"/>
<reference evidence="9 10" key="1">
    <citation type="journal article" date="2016" name="Sci. Rep.">
        <title>Metabolic traits of an uncultured archaeal lineage -MSBL1- from brine pools of the Red Sea.</title>
        <authorList>
            <person name="Mwirichia R."/>
            <person name="Alam I."/>
            <person name="Rashid M."/>
            <person name="Vinu M."/>
            <person name="Ba-Alawi W."/>
            <person name="Anthony Kamau A."/>
            <person name="Kamanda Ngugi D."/>
            <person name="Goker M."/>
            <person name="Klenk H.P."/>
            <person name="Bajic V."/>
            <person name="Stingl U."/>
        </authorList>
    </citation>
    <scope>NUCLEOTIDE SEQUENCE [LARGE SCALE GENOMIC DNA]</scope>
    <source>
        <strain evidence="9">SCGC-AAA833K04</strain>
    </source>
</reference>
<comment type="caution">
    <text evidence="9">The sequence shown here is derived from an EMBL/GenBank/DDBJ whole genome shotgun (WGS) entry which is preliminary data.</text>
</comment>
<comment type="cofactor">
    <cofactor evidence="1">
        <name>Mg(2+)</name>
        <dbReference type="ChEBI" id="CHEBI:18420"/>
    </cofactor>
</comment>
<dbReference type="EC" id="3.1.3.3" evidence="3"/>
<dbReference type="InterPro" id="IPR050582">
    <property type="entry name" value="HAD-like_SerB"/>
</dbReference>
<dbReference type="SUPFAM" id="SSF56784">
    <property type="entry name" value="HAD-like"/>
    <property type="match status" value="1"/>
</dbReference>
<keyword evidence="4" id="KW-0028">Amino-acid biosynthesis</keyword>
<keyword evidence="5" id="KW-0479">Metal-binding</keyword>
<organism evidence="9 10">
    <name type="scientific">candidate division MSBL1 archaeon SCGC-AAA833K04</name>
    <dbReference type="NCBI Taxonomy" id="1698258"/>
    <lineage>
        <taxon>Archaea</taxon>
        <taxon>Methanobacteriati</taxon>
        <taxon>Methanobacteriota</taxon>
        <taxon>candidate division MSBL1</taxon>
    </lineage>
</organism>
<keyword evidence="7" id="KW-0460">Magnesium</keyword>
<dbReference type="InterPro" id="IPR023214">
    <property type="entry name" value="HAD_sf"/>
</dbReference>
<sequence length="211" mass="23556">MKFKLIAFDMDGTLVEETSCWGIIHREFGVEDQASGNLEDWKQGRIDYPEFMRRDIKLWGSPPPISQIEEILSNFNLAPNARGVVSELKERGYEVAIITGGLDILADKIAQELKIPHVLANGLEVDEEDYLTGEGIFRVDPLRKYEALEGLTDELGVSMKECVGVGDSEYDVSLLEHVGMGVAIGDSDELTKVADVVIEDFKDFDLLLNYL</sequence>
<dbReference type="NCBIfam" id="TIGR01488">
    <property type="entry name" value="HAD-SF-IB"/>
    <property type="match status" value="1"/>
</dbReference>
<dbReference type="Pfam" id="PF12710">
    <property type="entry name" value="HAD"/>
    <property type="match status" value="1"/>
</dbReference>
<dbReference type="SFLD" id="SFLDG01129">
    <property type="entry name" value="C1.5:_HAD__Beta-PGM__Phosphata"/>
    <property type="match status" value="1"/>
</dbReference>
<dbReference type="GO" id="GO:0006564">
    <property type="term" value="P:L-serine biosynthetic process"/>
    <property type="evidence" value="ECO:0007669"/>
    <property type="project" value="UniProtKB-KW"/>
</dbReference>
<gene>
    <name evidence="9" type="ORF">AKJ46_00840</name>
</gene>
<dbReference type="Gene3D" id="3.40.50.1000">
    <property type="entry name" value="HAD superfamily/HAD-like"/>
    <property type="match status" value="1"/>
</dbReference>
<dbReference type="AlphaFoldDB" id="A0A133VRV5"/>
<dbReference type="InterPro" id="IPR036412">
    <property type="entry name" value="HAD-like_sf"/>
</dbReference>
<keyword evidence="8" id="KW-0718">Serine biosynthesis</keyword>
<keyword evidence="6" id="KW-0378">Hydrolase</keyword>
<dbReference type="GO" id="GO:0000287">
    <property type="term" value="F:magnesium ion binding"/>
    <property type="evidence" value="ECO:0007669"/>
    <property type="project" value="TreeGrafter"/>
</dbReference>
<evidence type="ECO:0000256" key="4">
    <source>
        <dbReference type="ARBA" id="ARBA00022605"/>
    </source>
</evidence>
<dbReference type="InterPro" id="IPR006386">
    <property type="entry name" value="HAD-SF_hydro_IB_PSP-like_arc"/>
</dbReference>
<evidence type="ECO:0000256" key="2">
    <source>
        <dbReference type="ARBA" id="ARBA00005135"/>
    </source>
</evidence>
<evidence type="ECO:0000256" key="7">
    <source>
        <dbReference type="ARBA" id="ARBA00022842"/>
    </source>
</evidence>